<dbReference type="InterPro" id="IPR043504">
    <property type="entry name" value="Peptidase_S1_PA_chymotrypsin"/>
</dbReference>
<evidence type="ECO:0000256" key="7">
    <source>
        <dbReference type="SAM" id="MobiDB-lite"/>
    </source>
</evidence>
<feature type="region of interest" description="Disordered" evidence="7">
    <location>
        <begin position="242"/>
        <end position="300"/>
    </location>
</feature>
<feature type="region of interest" description="Disordered" evidence="7">
    <location>
        <begin position="314"/>
        <end position="358"/>
    </location>
</feature>
<dbReference type="GO" id="GO:0004252">
    <property type="term" value="F:serine-type endopeptidase activity"/>
    <property type="evidence" value="ECO:0007669"/>
    <property type="project" value="InterPro"/>
</dbReference>
<keyword evidence="4" id="KW-0720">Serine protease</keyword>
<dbReference type="PANTHER" id="PTHR24253">
    <property type="entry name" value="TRANSMEMBRANE PROTEASE SERINE"/>
    <property type="match status" value="1"/>
</dbReference>
<evidence type="ECO:0000256" key="3">
    <source>
        <dbReference type="ARBA" id="ARBA00022801"/>
    </source>
</evidence>
<organism evidence="9 10">
    <name type="scientific">Xiphophorus maculatus</name>
    <name type="common">Southern platyfish</name>
    <name type="synonym">Platypoecilus maculatus</name>
    <dbReference type="NCBI Taxonomy" id="8083"/>
    <lineage>
        <taxon>Eukaryota</taxon>
        <taxon>Metazoa</taxon>
        <taxon>Chordata</taxon>
        <taxon>Craniata</taxon>
        <taxon>Vertebrata</taxon>
        <taxon>Euteleostomi</taxon>
        <taxon>Actinopterygii</taxon>
        <taxon>Neopterygii</taxon>
        <taxon>Teleostei</taxon>
        <taxon>Neoteleostei</taxon>
        <taxon>Acanthomorphata</taxon>
        <taxon>Ovalentaria</taxon>
        <taxon>Atherinomorphae</taxon>
        <taxon>Cyprinodontiformes</taxon>
        <taxon>Poeciliidae</taxon>
        <taxon>Poeciliinae</taxon>
        <taxon>Xiphophorus</taxon>
    </lineage>
</organism>
<evidence type="ECO:0000256" key="5">
    <source>
        <dbReference type="ARBA" id="ARBA00023157"/>
    </source>
</evidence>
<keyword evidence="10" id="KW-1185">Reference proteome</keyword>
<evidence type="ECO:0000313" key="10">
    <source>
        <dbReference type="Proteomes" id="UP000002852"/>
    </source>
</evidence>
<sequence length="618" mass="65334">MWFVFETADFSVSEHDGLSGNPSVISAVYLGRQSQKGSNPNEQRRTAVQIIVHPDYNSPVSNDNDIALIKLSSAVTFNDYISPVCLAAANSTFYSGVDSWVTGWGNIGSDVSLPSPQNLMEVKIPVVGNRRCKCSGYKTTDITDNMICAGLLEGGKDSCQGDSGGPMVSKQNGRWIQSGIVSFGIGCAQPNYPGVYARVSQYESWIKAQIATNQPGFMTYTSTGTNSDLSVSCTGVPPIVSPTTTTTTTTTPSTTTTTTTTPTTTTTTTTATTTPTTTANTTTTTSTTKPTTKPLTTTASAAIKLTTTNIIKPTTKATSTSAPSPTTTTTTTSTPRPVACGEAPLNSGSPDGSLSSEGEWPWMASLQKGGKHVCGGTLVSEDKVLTNAICIPEDSDGSEYTVVLGRLKQNGSNPSEQPVAVGNVTRSNLTGSNIALLQLSDKPKLTDYVRPICLDNGRTFPEGSTCWAAGWSSVNGGADKVLLKFQTEVLSCGIDSGNNTFCTGVFTQQQGYSGDPLMCQQEGSWFQVVVLSSAEISTRYKRQAPFMSFEKLDRFQNFLIRSLGSFLTPVIRNGINGTNSTTAAATVAMTTSRATQNPFASVLCLHLLLLAPCLHLLS</sequence>
<dbReference type="Proteomes" id="UP000002852">
    <property type="component" value="Unassembled WGS sequence"/>
</dbReference>
<keyword evidence="1" id="KW-0645">Protease</keyword>
<dbReference type="AlphaFoldDB" id="A0A3B5R2B4"/>
<dbReference type="InterPro" id="IPR001254">
    <property type="entry name" value="Trypsin_dom"/>
</dbReference>
<dbReference type="CDD" id="cd00190">
    <property type="entry name" value="Tryp_SPc"/>
    <property type="match status" value="2"/>
</dbReference>
<evidence type="ECO:0000256" key="2">
    <source>
        <dbReference type="ARBA" id="ARBA00022729"/>
    </source>
</evidence>
<dbReference type="Gene3D" id="2.40.10.10">
    <property type="entry name" value="Trypsin-like serine proteases"/>
    <property type="match status" value="3"/>
</dbReference>
<reference evidence="9" key="4">
    <citation type="submission" date="2025-09" db="UniProtKB">
        <authorList>
            <consortium name="Ensembl"/>
        </authorList>
    </citation>
    <scope>IDENTIFICATION</scope>
    <source>
        <strain evidence="9">JP 163 A</strain>
    </source>
</reference>
<dbReference type="Pfam" id="PF00089">
    <property type="entry name" value="Trypsin"/>
    <property type="match status" value="2"/>
</dbReference>
<keyword evidence="2" id="KW-0732">Signal</keyword>
<dbReference type="STRING" id="8083.ENSXMAP00000037723"/>
<reference evidence="10" key="1">
    <citation type="submission" date="2012-01" db="EMBL/GenBank/DDBJ databases">
        <authorList>
            <person name="Walter R."/>
            <person name="Schartl M."/>
            <person name="Warren W."/>
        </authorList>
    </citation>
    <scope>NUCLEOTIDE SEQUENCE [LARGE SCALE GENOMIC DNA]</scope>
    <source>
        <strain evidence="10">JP 163 A</strain>
    </source>
</reference>
<feature type="compositionally biased region" description="Low complexity" evidence="7">
    <location>
        <begin position="242"/>
        <end position="298"/>
    </location>
</feature>
<evidence type="ECO:0000259" key="8">
    <source>
        <dbReference type="PROSITE" id="PS50240"/>
    </source>
</evidence>
<dbReference type="InterPro" id="IPR033116">
    <property type="entry name" value="TRYPSIN_SER"/>
</dbReference>
<name>A0A3B5R2B4_XIPMA</name>
<dbReference type="InterPro" id="IPR001314">
    <property type="entry name" value="Peptidase_S1A"/>
</dbReference>
<proteinExistence type="predicted"/>
<keyword evidence="3" id="KW-0378">Hydrolase</keyword>
<keyword evidence="5" id="KW-1015">Disulfide bond</keyword>
<feature type="domain" description="Peptidase S1" evidence="8">
    <location>
        <begin position="345"/>
        <end position="564"/>
    </location>
</feature>
<reference evidence="10" key="2">
    <citation type="journal article" date="2013" name="Nat. Genet.">
        <title>The genome of the platyfish, Xiphophorus maculatus, provides insights into evolutionary adaptation and several complex traits.</title>
        <authorList>
            <person name="Schartl M."/>
            <person name="Walter R.B."/>
            <person name="Shen Y."/>
            <person name="Garcia T."/>
            <person name="Catchen J."/>
            <person name="Amores A."/>
            <person name="Braasch I."/>
            <person name="Chalopin D."/>
            <person name="Volff J.N."/>
            <person name="Lesch K.P."/>
            <person name="Bisazza A."/>
            <person name="Minx P."/>
            <person name="Hillier L."/>
            <person name="Wilson R.K."/>
            <person name="Fuerstenberg S."/>
            <person name="Boore J."/>
            <person name="Searle S."/>
            <person name="Postlethwait J.H."/>
            <person name="Warren W.C."/>
        </authorList>
    </citation>
    <scope>NUCLEOTIDE SEQUENCE [LARGE SCALE GENOMIC DNA]</scope>
    <source>
        <strain evidence="10">JP 163 A</strain>
    </source>
</reference>
<dbReference type="SMART" id="SM00020">
    <property type="entry name" value="Tryp_SPc"/>
    <property type="match status" value="2"/>
</dbReference>
<dbReference type="Ensembl" id="ENSXMAT00000035036.1">
    <property type="protein sequence ID" value="ENSXMAP00000037723.1"/>
    <property type="gene ID" value="ENSXMAG00000027365.1"/>
</dbReference>
<accession>A0A3B5R2B4</accession>
<keyword evidence="6" id="KW-0325">Glycoprotein</keyword>
<evidence type="ECO:0000256" key="4">
    <source>
        <dbReference type="ARBA" id="ARBA00022825"/>
    </source>
</evidence>
<feature type="compositionally biased region" description="Low complexity" evidence="7">
    <location>
        <begin position="314"/>
        <end position="335"/>
    </location>
</feature>
<evidence type="ECO:0000313" key="9">
    <source>
        <dbReference type="Ensembl" id="ENSXMAP00000037723.1"/>
    </source>
</evidence>
<dbReference type="PRINTS" id="PR00722">
    <property type="entry name" value="CHYMOTRYPSIN"/>
</dbReference>
<evidence type="ECO:0000256" key="1">
    <source>
        <dbReference type="ARBA" id="ARBA00022670"/>
    </source>
</evidence>
<protein>
    <submittedName>
        <fullName evidence="9">Zgc:100868</fullName>
    </submittedName>
</protein>
<feature type="domain" description="Peptidase S1" evidence="8">
    <location>
        <begin position="1"/>
        <end position="211"/>
    </location>
</feature>
<reference evidence="9" key="3">
    <citation type="submission" date="2025-08" db="UniProtKB">
        <authorList>
            <consortium name="Ensembl"/>
        </authorList>
    </citation>
    <scope>IDENTIFICATION</scope>
    <source>
        <strain evidence="9">JP 163 A</strain>
    </source>
</reference>
<feature type="compositionally biased region" description="Polar residues" evidence="7">
    <location>
        <begin position="346"/>
        <end position="356"/>
    </location>
</feature>
<dbReference type="GeneTree" id="ENSGT00940000163009"/>
<dbReference type="SUPFAM" id="SSF50494">
    <property type="entry name" value="Trypsin-like serine proteases"/>
    <property type="match status" value="2"/>
</dbReference>
<dbReference type="FunFam" id="2.40.10.10:FF:000024">
    <property type="entry name" value="Serine protease 53"/>
    <property type="match status" value="1"/>
</dbReference>
<evidence type="ECO:0000256" key="6">
    <source>
        <dbReference type="ARBA" id="ARBA00023180"/>
    </source>
</evidence>
<dbReference type="OMA" id="TRIIIHE"/>
<dbReference type="PROSITE" id="PS50240">
    <property type="entry name" value="TRYPSIN_DOM"/>
    <property type="match status" value="2"/>
</dbReference>
<dbReference type="PROSITE" id="PS00135">
    <property type="entry name" value="TRYPSIN_SER"/>
    <property type="match status" value="1"/>
</dbReference>
<dbReference type="PANTHER" id="PTHR24253:SF144">
    <property type="entry name" value="CHYMOTRYPSIN-LIKE PROTEASE CTRL-1-RELATED"/>
    <property type="match status" value="1"/>
</dbReference>
<dbReference type="FunCoup" id="A0A3B5R2B4">
    <property type="interactions" value="73"/>
</dbReference>
<dbReference type="InterPro" id="IPR009003">
    <property type="entry name" value="Peptidase_S1_PA"/>
</dbReference>
<dbReference type="GO" id="GO:0006508">
    <property type="term" value="P:proteolysis"/>
    <property type="evidence" value="ECO:0007669"/>
    <property type="project" value="UniProtKB-KW"/>
</dbReference>
<dbReference type="InParanoid" id="A0A3B5R2B4"/>